<dbReference type="GO" id="GO:0003677">
    <property type="term" value="F:DNA binding"/>
    <property type="evidence" value="ECO:0007669"/>
    <property type="project" value="UniProtKB-KW"/>
</dbReference>
<accession>A0A9D1XEE3</accession>
<comment type="caution">
    <text evidence="3">The sequence shown here is derived from an EMBL/GenBank/DDBJ whole genome shotgun (WGS) entry which is preliminary data.</text>
</comment>
<dbReference type="AlphaFoldDB" id="A0A9D1XEE3"/>
<dbReference type="InterPro" id="IPR010982">
    <property type="entry name" value="Lambda_DNA-bd_dom_sf"/>
</dbReference>
<dbReference type="CDD" id="cd00093">
    <property type="entry name" value="HTH_XRE"/>
    <property type="match status" value="1"/>
</dbReference>
<feature type="domain" description="HTH cro/C1-type" evidence="2">
    <location>
        <begin position="10"/>
        <end position="64"/>
    </location>
</feature>
<evidence type="ECO:0000313" key="4">
    <source>
        <dbReference type="Proteomes" id="UP000886890"/>
    </source>
</evidence>
<dbReference type="PANTHER" id="PTHR46797:SF1">
    <property type="entry name" value="METHYLPHOSPHONATE SYNTHASE"/>
    <property type="match status" value="1"/>
</dbReference>
<dbReference type="PANTHER" id="PTHR46797">
    <property type="entry name" value="HTH-TYPE TRANSCRIPTIONAL REGULATOR"/>
    <property type="match status" value="1"/>
</dbReference>
<organism evidence="3 4">
    <name type="scientific">Candidatus Fusicatenibacter merdavium</name>
    <dbReference type="NCBI Taxonomy" id="2838600"/>
    <lineage>
        <taxon>Bacteria</taxon>
        <taxon>Bacillati</taxon>
        <taxon>Bacillota</taxon>
        <taxon>Clostridia</taxon>
        <taxon>Lachnospirales</taxon>
        <taxon>Lachnospiraceae</taxon>
        <taxon>Fusicatenibacter</taxon>
    </lineage>
</organism>
<dbReference type="SMART" id="SM00530">
    <property type="entry name" value="HTH_XRE"/>
    <property type="match status" value="1"/>
</dbReference>
<reference evidence="3" key="1">
    <citation type="journal article" date="2021" name="PeerJ">
        <title>Extensive microbial diversity within the chicken gut microbiome revealed by metagenomics and culture.</title>
        <authorList>
            <person name="Gilroy R."/>
            <person name="Ravi A."/>
            <person name="Getino M."/>
            <person name="Pursley I."/>
            <person name="Horton D.L."/>
            <person name="Alikhan N.F."/>
            <person name="Baker D."/>
            <person name="Gharbi K."/>
            <person name="Hall N."/>
            <person name="Watson M."/>
            <person name="Adriaenssens E.M."/>
            <person name="Foster-Nyarko E."/>
            <person name="Jarju S."/>
            <person name="Secka A."/>
            <person name="Antonio M."/>
            <person name="Oren A."/>
            <person name="Chaudhuri R.R."/>
            <person name="La Ragione R."/>
            <person name="Hildebrand F."/>
            <person name="Pallen M.J."/>
        </authorList>
    </citation>
    <scope>NUCLEOTIDE SEQUENCE</scope>
    <source>
        <strain evidence="3">CHK183-1962</strain>
    </source>
</reference>
<gene>
    <name evidence="3" type="ORF">H9734_08200</name>
</gene>
<evidence type="ECO:0000256" key="1">
    <source>
        <dbReference type="ARBA" id="ARBA00023125"/>
    </source>
</evidence>
<name>A0A9D1XEE3_9FIRM</name>
<keyword evidence="1" id="KW-0238">DNA-binding</keyword>
<dbReference type="EMBL" id="DXEK01000137">
    <property type="protein sequence ID" value="HIX77557.1"/>
    <property type="molecule type" value="Genomic_DNA"/>
</dbReference>
<dbReference type="Proteomes" id="UP000886890">
    <property type="component" value="Unassembled WGS sequence"/>
</dbReference>
<dbReference type="GO" id="GO:0005829">
    <property type="term" value="C:cytosol"/>
    <property type="evidence" value="ECO:0007669"/>
    <property type="project" value="TreeGrafter"/>
</dbReference>
<proteinExistence type="predicted"/>
<evidence type="ECO:0000259" key="2">
    <source>
        <dbReference type="PROSITE" id="PS50943"/>
    </source>
</evidence>
<dbReference type="Pfam" id="PF13443">
    <property type="entry name" value="HTH_26"/>
    <property type="match status" value="1"/>
</dbReference>
<evidence type="ECO:0000313" key="3">
    <source>
        <dbReference type="EMBL" id="HIX77557.1"/>
    </source>
</evidence>
<dbReference type="InterPro" id="IPR050807">
    <property type="entry name" value="TransReg_Diox_bact_type"/>
</dbReference>
<sequence length="107" mass="12656">MRDTDVIQHIQDLCKERNWSYYRLAKESDIPYSTLNNMMNRTNIPTIPTLQKLCDGFGITLSDFFQDQMEHPQLTDGQQEVIDLYNRLDHEKKTVLKAYMKGLLMEL</sequence>
<dbReference type="PROSITE" id="PS50943">
    <property type="entry name" value="HTH_CROC1"/>
    <property type="match status" value="1"/>
</dbReference>
<dbReference type="SUPFAM" id="SSF47413">
    <property type="entry name" value="lambda repressor-like DNA-binding domains"/>
    <property type="match status" value="1"/>
</dbReference>
<dbReference type="GO" id="GO:0003700">
    <property type="term" value="F:DNA-binding transcription factor activity"/>
    <property type="evidence" value="ECO:0007669"/>
    <property type="project" value="TreeGrafter"/>
</dbReference>
<dbReference type="InterPro" id="IPR001387">
    <property type="entry name" value="Cro/C1-type_HTH"/>
</dbReference>
<dbReference type="Gene3D" id="1.10.260.40">
    <property type="entry name" value="lambda repressor-like DNA-binding domains"/>
    <property type="match status" value="1"/>
</dbReference>
<protein>
    <submittedName>
        <fullName evidence="3">Helix-turn-helix domain-containing protein</fullName>
    </submittedName>
</protein>
<reference evidence="3" key="2">
    <citation type="submission" date="2021-04" db="EMBL/GenBank/DDBJ databases">
        <authorList>
            <person name="Gilroy R."/>
        </authorList>
    </citation>
    <scope>NUCLEOTIDE SEQUENCE</scope>
    <source>
        <strain evidence="3">CHK183-1962</strain>
    </source>
</reference>